<dbReference type="SUPFAM" id="SSF51658">
    <property type="entry name" value="Xylose isomerase-like"/>
    <property type="match status" value="1"/>
</dbReference>
<feature type="non-terminal residue" evidence="1">
    <location>
        <position position="73"/>
    </location>
</feature>
<protein>
    <submittedName>
        <fullName evidence="1">Uncharacterized protein</fullName>
    </submittedName>
</protein>
<sequence length="73" mass="8455">MIERSRISLNRIIYPDLNLEDFFKLTADLDLSKVELRNDLTERGIIDTYSPEQVKGLSKKYGINIITINALQK</sequence>
<organism evidence="1">
    <name type="scientific">marine sediment metagenome</name>
    <dbReference type="NCBI Taxonomy" id="412755"/>
    <lineage>
        <taxon>unclassified sequences</taxon>
        <taxon>metagenomes</taxon>
        <taxon>ecological metagenomes</taxon>
    </lineage>
</organism>
<dbReference type="AlphaFoldDB" id="X1QCI4"/>
<reference evidence="1" key="1">
    <citation type="journal article" date="2014" name="Front. Microbiol.">
        <title>High frequency of phylogenetically diverse reductive dehalogenase-homologous genes in deep subseafloor sedimentary metagenomes.</title>
        <authorList>
            <person name="Kawai M."/>
            <person name="Futagami T."/>
            <person name="Toyoda A."/>
            <person name="Takaki Y."/>
            <person name="Nishi S."/>
            <person name="Hori S."/>
            <person name="Arai W."/>
            <person name="Tsubouchi T."/>
            <person name="Morono Y."/>
            <person name="Uchiyama I."/>
            <person name="Ito T."/>
            <person name="Fujiyama A."/>
            <person name="Inagaki F."/>
            <person name="Takami H."/>
        </authorList>
    </citation>
    <scope>NUCLEOTIDE SEQUENCE</scope>
    <source>
        <strain evidence="1">Expedition CK06-06</strain>
    </source>
</reference>
<comment type="caution">
    <text evidence="1">The sequence shown here is derived from an EMBL/GenBank/DDBJ whole genome shotgun (WGS) entry which is preliminary data.</text>
</comment>
<name>X1QCI4_9ZZZZ</name>
<evidence type="ECO:0000313" key="1">
    <source>
        <dbReference type="EMBL" id="GAI48730.1"/>
    </source>
</evidence>
<proteinExistence type="predicted"/>
<accession>X1QCI4</accession>
<dbReference type="Gene3D" id="3.20.20.150">
    <property type="entry name" value="Divalent-metal-dependent TIM barrel enzymes"/>
    <property type="match status" value="1"/>
</dbReference>
<dbReference type="EMBL" id="BARV01038560">
    <property type="protein sequence ID" value="GAI48730.1"/>
    <property type="molecule type" value="Genomic_DNA"/>
</dbReference>
<dbReference type="InterPro" id="IPR036237">
    <property type="entry name" value="Xyl_isomerase-like_sf"/>
</dbReference>
<gene>
    <name evidence="1" type="ORF">S06H3_59360</name>
</gene>